<evidence type="ECO:0000256" key="6">
    <source>
        <dbReference type="RuleBase" id="RU003968"/>
    </source>
</evidence>
<evidence type="ECO:0000313" key="9">
    <source>
        <dbReference type="EMBL" id="POP54736.1"/>
    </source>
</evidence>
<dbReference type="PROSITE" id="PS00623">
    <property type="entry name" value="GMC_OXRED_1"/>
    <property type="match status" value="1"/>
</dbReference>
<evidence type="ECO:0000313" key="12">
    <source>
        <dbReference type="Proteomes" id="UP000274695"/>
    </source>
</evidence>
<feature type="domain" description="Glucose-methanol-choline oxidoreductase N-terminal" evidence="7">
    <location>
        <begin position="80"/>
        <end position="103"/>
    </location>
</feature>
<evidence type="ECO:0000313" key="11">
    <source>
        <dbReference type="Proteomes" id="UP000237222"/>
    </source>
</evidence>
<dbReference type="SUPFAM" id="SSF51905">
    <property type="entry name" value="FAD/NAD(P)-binding domain"/>
    <property type="match status" value="1"/>
</dbReference>
<gene>
    <name evidence="9" type="ORF">C0068_00525</name>
    <name evidence="10" type="ORF">D0911_07245</name>
</gene>
<feature type="binding site" evidence="5">
    <location>
        <position position="214"/>
    </location>
    <ligand>
        <name>FAD</name>
        <dbReference type="ChEBI" id="CHEBI:57692"/>
    </ligand>
</feature>
<dbReference type="Proteomes" id="UP000237222">
    <property type="component" value="Unassembled WGS sequence"/>
</dbReference>
<dbReference type="GO" id="GO:0050660">
    <property type="term" value="F:flavin adenine dinucleotide binding"/>
    <property type="evidence" value="ECO:0007669"/>
    <property type="project" value="InterPro"/>
</dbReference>
<evidence type="ECO:0000259" key="8">
    <source>
        <dbReference type="PROSITE" id="PS00624"/>
    </source>
</evidence>
<dbReference type="EMBL" id="PQGG01000002">
    <property type="protein sequence ID" value="POP54736.1"/>
    <property type="molecule type" value="Genomic_DNA"/>
</dbReference>
<accession>A0A2S4HL63</accession>
<dbReference type="Gene3D" id="3.50.50.60">
    <property type="entry name" value="FAD/NAD(P)-binding domain"/>
    <property type="match status" value="1"/>
</dbReference>
<dbReference type="PANTHER" id="PTHR11552:SF147">
    <property type="entry name" value="CHOLINE DEHYDROGENASE, MITOCHONDRIAL"/>
    <property type="match status" value="1"/>
</dbReference>
<feature type="binding site" evidence="5">
    <location>
        <position position="82"/>
    </location>
    <ligand>
        <name>FAD</name>
        <dbReference type="ChEBI" id="CHEBI:57692"/>
    </ligand>
</feature>
<dbReference type="GO" id="GO:0016614">
    <property type="term" value="F:oxidoreductase activity, acting on CH-OH group of donors"/>
    <property type="evidence" value="ECO:0007669"/>
    <property type="project" value="InterPro"/>
</dbReference>
<dbReference type="PROSITE" id="PS00624">
    <property type="entry name" value="GMC_OXRED_2"/>
    <property type="match status" value="1"/>
</dbReference>
<dbReference type="Gene3D" id="3.30.560.10">
    <property type="entry name" value="Glucose Oxidase, domain 3"/>
    <property type="match status" value="1"/>
</dbReference>
<evidence type="ECO:0000256" key="4">
    <source>
        <dbReference type="ARBA" id="ARBA00022827"/>
    </source>
</evidence>
<comment type="similarity">
    <text evidence="2 6">Belongs to the GMC oxidoreductase family.</text>
</comment>
<evidence type="ECO:0000259" key="7">
    <source>
        <dbReference type="PROSITE" id="PS00623"/>
    </source>
</evidence>
<reference evidence="9" key="1">
    <citation type="submission" date="2018-01" db="EMBL/GenBank/DDBJ databases">
        <authorList>
            <person name="Yu X.-D."/>
        </authorList>
    </citation>
    <scope>NUCLEOTIDE SEQUENCE</scope>
    <source>
        <strain evidence="9">ZX-21</strain>
    </source>
</reference>
<proteinExistence type="inferred from homology"/>
<protein>
    <submittedName>
        <fullName evidence="9">Oxidoreductase</fullName>
    </submittedName>
</protein>
<feature type="binding site" evidence="5">
    <location>
        <begin position="90"/>
        <end position="93"/>
    </location>
    <ligand>
        <name>FAD</name>
        <dbReference type="ChEBI" id="CHEBI:57692"/>
    </ligand>
</feature>
<dbReference type="Pfam" id="PF00732">
    <property type="entry name" value="GMC_oxred_N"/>
    <property type="match status" value="1"/>
</dbReference>
<evidence type="ECO:0000313" key="10">
    <source>
        <dbReference type="EMBL" id="RNL65646.1"/>
    </source>
</evidence>
<dbReference type="PANTHER" id="PTHR11552">
    <property type="entry name" value="GLUCOSE-METHANOL-CHOLINE GMC OXIDOREDUCTASE"/>
    <property type="match status" value="1"/>
</dbReference>
<dbReference type="SUPFAM" id="SSF54373">
    <property type="entry name" value="FAD-linked reductases, C-terminal domain"/>
    <property type="match status" value="1"/>
</dbReference>
<dbReference type="AlphaFoldDB" id="A0A2S4HL63"/>
<feature type="domain" description="Glucose-methanol-choline oxidoreductase N-terminal" evidence="8">
    <location>
        <begin position="250"/>
        <end position="264"/>
    </location>
</feature>
<name>A0A2S4HL63_9GAMM</name>
<comment type="caution">
    <text evidence="9">The sequence shown here is derived from an EMBL/GenBank/DDBJ whole genome shotgun (WGS) entry which is preliminary data.</text>
</comment>
<sequence>MQSFDYIIVGAGSAGSALAYRLSADPKCSVLLLEYGGMDRDPFIHIPRGFAKILLGDKLIHRYPIDHKGYEGTNEEWVRGKVLGGSSSVNGQVYMRGFAADYDALDIPGWGWKEIGGAMKAMEDHELGEAEFRGIGGPLKISQHPTPSAICDAFIHSAEILGAPRCEDLNSITDQGAGYQPRTIYKGLRQSAAKAFLGPIRHRKNLTIKTHSNVQKVIIEDKIAKGVRVKTRKGELVNYFANKEVILSAGTVATPKLLQLSGVGDEALLRSLGIEIKAHSPLVGQNLIEQRCAMPRFGVSHGSLNHDLRPLGLLKTLSKYIALRDGPIAYSAFEVSALIKTAEHLPRANAQIGFTPVSVDRHGTSITPDKEPGVLACSYILKPKSRGYLQITSSDPDAPMYIQPNYLQHPDDQKDSIDLFRLTRKLFKAPPLQTYNVTEMSPGRQVESDEEIINYYLEMGNSALHATGTCQMGRDEKSVLNEKLQVRGIQNLRVVDLSVFPEMTSGNTNAPAMAIGWRAADLILSK</sequence>
<evidence type="ECO:0000256" key="1">
    <source>
        <dbReference type="ARBA" id="ARBA00001974"/>
    </source>
</evidence>
<reference evidence="10 12" key="2">
    <citation type="submission" date="2018-10" db="EMBL/GenBank/DDBJ databases">
        <title>Draft genome sequence of Zhongshania sp. DSW25-10.</title>
        <authorList>
            <person name="Oh J."/>
        </authorList>
    </citation>
    <scope>NUCLEOTIDE SEQUENCE [LARGE SCALE GENOMIC DNA]</scope>
    <source>
        <strain evidence="10 12">DSW25-10</strain>
    </source>
</reference>
<dbReference type="InterPro" id="IPR036188">
    <property type="entry name" value="FAD/NAD-bd_sf"/>
</dbReference>
<keyword evidence="3 6" id="KW-0285">Flavoprotein</keyword>
<dbReference type="Proteomes" id="UP000274695">
    <property type="component" value="Unassembled WGS sequence"/>
</dbReference>
<dbReference type="InterPro" id="IPR007867">
    <property type="entry name" value="GMC_OxRtase_C"/>
</dbReference>
<organism evidence="9 11">
    <name type="scientific">Zhongshania marina</name>
    <dbReference type="NCBI Taxonomy" id="2304603"/>
    <lineage>
        <taxon>Bacteria</taxon>
        <taxon>Pseudomonadati</taxon>
        <taxon>Pseudomonadota</taxon>
        <taxon>Gammaproteobacteria</taxon>
        <taxon>Cellvibrionales</taxon>
        <taxon>Spongiibacteraceae</taxon>
        <taxon>Zhongshania</taxon>
    </lineage>
</organism>
<keyword evidence="4 5" id="KW-0274">FAD</keyword>
<dbReference type="Pfam" id="PF05199">
    <property type="entry name" value="GMC_oxred_C"/>
    <property type="match status" value="1"/>
</dbReference>
<dbReference type="OrthoDB" id="9785276at2"/>
<dbReference type="EMBL" id="RHGB01000006">
    <property type="protein sequence ID" value="RNL65646.1"/>
    <property type="molecule type" value="Genomic_DNA"/>
</dbReference>
<dbReference type="PIRSF" id="PIRSF000137">
    <property type="entry name" value="Alcohol_oxidase"/>
    <property type="match status" value="1"/>
</dbReference>
<dbReference type="InterPro" id="IPR000172">
    <property type="entry name" value="GMC_OxRdtase_N"/>
</dbReference>
<dbReference type="InterPro" id="IPR012132">
    <property type="entry name" value="GMC_OxRdtase"/>
</dbReference>
<evidence type="ECO:0000256" key="5">
    <source>
        <dbReference type="PIRSR" id="PIRSR000137-2"/>
    </source>
</evidence>
<keyword evidence="12" id="KW-1185">Reference proteome</keyword>
<comment type="cofactor">
    <cofactor evidence="1 5">
        <name>FAD</name>
        <dbReference type="ChEBI" id="CHEBI:57692"/>
    </cofactor>
</comment>
<dbReference type="RefSeq" id="WP_103682538.1">
    <property type="nucleotide sequence ID" value="NZ_PQGG01000002.1"/>
</dbReference>
<evidence type="ECO:0000256" key="2">
    <source>
        <dbReference type="ARBA" id="ARBA00010790"/>
    </source>
</evidence>
<evidence type="ECO:0000256" key="3">
    <source>
        <dbReference type="ARBA" id="ARBA00022630"/>
    </source>
</evidence>